<sequence length="250" mass="26386">MRTQGRLGLLAGALALVTAALVWATVRGPALVTSGPPPTAQPEREVQDPRSLPASAVGSPPATPVRPQGGGGWDGLPAWLPWLLVAAMLVLAMVVARTVVRRLRALPRDDREDSSLGPDLVPEPVLDEEAARQQRVALAGGTPRNGIVACWVELERLAAAAGSSRREAETSAEFTRRVLAEQHVPEDAIAALAEAYREARFSSHEVDEELRSSAGMALDRLHDALLARGTATSTAATAPSTAAARDEERP</sequence>
<gene>
    <name evidence="4" type="ORF">MHL29_01710</name>
</gene>
<keyword evidence="2" id="KW-1133">Transmembrane helix</keyword>
<keyword evidence="5" id="KW-1185">Reference proteome</keyword>
<evidence type="ECO:0000313" key="4">
    <source>
        <dbReference type="EMBL" id="MCG7320610.1"/>
    </source>
</evidence>
<name>A0ABS9PYA7_9MICO</name>
<dbReference type="InterPro" id="IPR025403">
    <property type="entry name" value="TgpA-like_C"/>
</dbReference>
<dbReference type="EMBL" id="JAKRCV010000003">
    <property type="protein sequence ID" value="MCG7320610.1"/>
    <property type="molecule type" value="Genomic_DNA"/>
</dbReference>
<feature type="region of interest" description="Disordered" evidence="1">
    <location>
        <begin position="32"/>
        <end position="69"/>
    </location>
</feature>
<reference evidence="4 5" key="1">
    <citation type="submission" date="2022-02" db="EMBL/GenBank/DDBJ databases">
        <title>Uncovering new skin microbiome diversity through culturing and metagenomics.</title>
        <authorList>
            <person name="Conlan S."/>
            <person name="Deming C."/>
            <person name="Nisc Comparative Sequencing Program N."/>
            <person name="Segre J.A."/>
        </authorList>
    </citation>
    <scope>NUCLEOTIDE SEQUENCE [LARGE SCALE GENOMIC DNA]</scope>
    <source>
        <strain evidence="4 5">ACRQZ</strain>
    </source>
</reference>
<feature type="region of interest" description="Disordered" evidence="1">
    <location>
        <begin position="229"/>
        <end position="250"/>
    </location>
</feature>
<evidence type="ECO:0000256" key="2">
    <source>
        <dbReference type="SAM" id="Phobius"/>
    </source>
</evidence>
<feature type="transmembrane region" description="Helical" evidence="2">
    <location>
        <begin position="79"/>
        <end position="100"/>
    </location>
</feature>
<keyword evidence="2" id="KW-0472">Membrane</keyword>
<accession>A0ABS9PYA7</accession>
<evidence type="ECO:0000256" key="1">
    <source>
        <dbReference type="SAM" id="MobiDB-lite"/>
    </source>
</evidence>
<evidence type="ECO:0000313" key="5">
    <source>
        <dbReference type="Proteomes" id="UP001521931"/>
    </source>
</evidence>
<dbReference type="RefSeq" id="WP_239261702.1">
    <property type="nucleotide sequence ID" value="NZ_JAKRCV010000003.1"/>
</dbReference>
<dbReference type="Pfam" id="PF13559">
    <property type="entry name" value="DUF4129"/>
    <property type="match status" value="1"/>
</dbReference>
<keyword evidence="2" id="KW-0812">Transmembrane</keyword>
<evidence type="ECO:0000259" key="3">
    <source>
        <dbReference type="Pfam" id="PF13559"/>
    </source>
</evidence>
<comment type="caution">
    <text evidence="4">The sequence shown here is derived from an EMBL/GenBank/DDBJ whole genome shotgun (WGS) entry which is preliminary data.</text>
</comment>
<organism evidence="4 5">
    <name type="scientific">Arsenicicoccus bolidensis</name>
    <dbReference type="NCBI Taxonomy" id="229480"/>
    <lineage>
        <taxon>Bacteria</taxon>
        <taxon>Bacillati</taxon>
        <taxon>Actinomycetota</taxon>
        <taxon>Actinomycetes</taxon>
        <taxon>Micrococcales</taxon>
        <taxon>Intrasporangiaceae</taxon>
        <taxon>Arsenicicoccus</taxon>
    </lineage>
</organism>
<proteinExistence type="predicted"/>
<protein>
    <submittedName>
        <fullName evidence="4">DUF4129 domain-containing protein</fullName>
    </submittedName>
</protein>
<feature type="domain" description="Protein-glutamine gamma-glutamyltransferase-like C-terminal" evidence="3">
    <location>
        <begin position="150"/>
        <end position="212"/>
    </location>
</feature>
<feature type="compositionally biased region" description="Low complexity" evidence="1">
    <location>
        <begin position="229"/>
        <end position="243"/>
    </location>
</feature>
<dbReference type="Proteomes" id="UP001521931">
    <property type="component" value="Unassembled WGS sequence"/>
</dbReference>